<accession>A0A5S4ZVB8</accession>
<organism evidence="1 2">
    <name type="scientific">Desulfallas thermosapovorans DSM 6562</name>
    <dbReference type="NCBI Taxonomy" id="1121431"/>
    <lineage>
        <taxon>Bacteria</taxon>
        <taxon>Bacillati</taxon>
        <taxon>Bacillota</taxon>
        <taxon>Clostridia</taxon>
        <taxon>Eubacteriales</taxon>
        <taxon>Desulfallaceae</taxon>
        <taxon>Desulfallas</taxon>
    </lineage>
</organism>
<comment type="caution">
    <text evidence="1">The sequence shown here is derived from an EMBL/GenBank/DDBJ whole genome shotgun (WGS) entry which is preliminary data.</text>
</comment>
<dbReference type="RefSeq" id="WP_207706522.1">
    <property type="nucleotide sequence ID" value="NZ_VNHM01000003.1"/>
</dbReference>
<proteinExistence type="predicted"/>
<dbReference type="AlphaFoldDB" id="A0A5S4ZVB8"/>
<dbReference type="Proteomes" id="UP000323166">
    <property type="component" value="Unassembled WGS sequence"/>
</dbReference>
<protein>
    <submittedName>
        <fullName evidence="1">Uncharacterized protein</fullName>
    </submittedName>
</protein>
<dbReference type="EMBL" id="VNHM01000003">
    <property type="protein sequence ID" value="TYO96931.1"/>
    <property type="molecule type" value="Genomic_DNA"/>
</dbReference>
<reference evidence="1 2" key="1">
    <citation type="submission" date="2019-07" db="EMBL/GenBank/DDBJ databases">
        <title>Genomic Encyclopedia of Type Strains, Phase I: the one thousand microbial genomes (KMG-I) project.</title>
        <authorList>
            <person name="Kyrpides N."/>
        </authorList>
    </citation>
    <scope>NUCLEOTIDE SEQUENCE [LARGE SCALE GENOMIC DNA]</scope>
    <source>
        <strain evidence="1 2">DSM 6562</strain>
    </source>
</reference>
<evidence type="ECO:0000313" key="1">
    <source>
        <dbReference type="EMBL" id="TYO96931.1"/>
    </source>
</evidence>
<gene>
    <name evidence="1" type="ORF">LX24_00741</name>
</gene>
<sequence length="67" mass="8157">MDKYHRVVELWQSYQIATVEDLDKYLDSFRIQPLYEFFKYETEKTWRKALNLANGVRRGRKGLLDIT</sequence>
<keyword evidence="2" id="KW-1185">Reference proteome</keyword>
<name>A0A5S4ZVB8_9FIRM</name>
<evidence type="ECO:0000313" key="2">
    <source>
        <dbReference type="Proteomes" id="UP000323166"/>
    </source>
</evidence>